<sequence length="319" mass="35203">MTSSSESKEVELDFSPYLKVYKDGTVERIFGSPFVPPSLDDPITNVSSKDITISSQISARIYLPKLTDPNKKLPVLVYYHGGGFCLESAFSFLHHRYLNQIVSKANVVAVSVEYRLSPEHPLPAAFEDSWAALQWVASHSVKGSEINGEKEPWIIDYGDFDQVYVGGDSAGGNIAYNMAVKAGDDNESLVGGVKILGAVLAFPYFCDLETKKESMAYQMWMFVYPSVPGGINNPLINPFADSAPDLSKIGCRKVFLCCAEKDDLRDANLHYVKALKKSGYEGEVELVDVEGEDHCFQAFDPYTDKAQSLISKMASFIRG</sequence>
<dbReference type="InterPro" id="IPR050466">
    <property type="entry name" value="Carboxylest/Gibb_receptor"/>
</dbReference>
<dbReference type="AlphaFoldDB" id="A0AAV1EFR8"/>
<dbReference type="PANTHER" id="PTHR23024:SF551">
    <property type="entry name" value="2-HYDROXYISOFLAVANONE DEHYDRATASE-LIKE"/>
    <property type="match status" value="1"/>
</dbReference>
<dbReference type="EMBL" id="OX459126">
    <property type="protein sequence ID" value="CAI9118541.1"/>
    <property type="molecule type" value="Genomic_DNA"/>
</dbReference>
<dbReference type="Gene3D" id="3.40.50.1820">
    <property type="entry name" value="alpha/beta hydrolase"/>
    <property type="match status" value="1"/>
</dbReference>
<dbReference type="GO" id="GO:0016787">
    <property type="term" value="F:hydrolase activity"/>
    <property type="evidence" value="ECO:0007669"/>
    <property type="project" value="InterPro"/>
</dbReference>
<feature type="domain" description="Alpha/beta hydrolase fold-3" evidence="2">
    <location>
        <begin position="76"/>
        <end position="297"/>
    </location>
</feature>
<name>A0AAV1EFR8_OLDCO</name>
<dbReference type="InterPro" id="IPR013094">
    <property type="entry name" value="AB_hydrolase_3"/>
</dbReference>
<evidence type="ECO:0000313" key="4">
    <source>
        <dbReference type="Proteomes" id="UP001161247"/>
    </source>
</evidence>
<evidence type="ECO:0000313" key="3">
    <source>
        <dbReference type="EMBL" id="CAI9118541.1"/>
    </source>
</evidence>
<dbReference type="PANTHER" id="PTHR23024">
    <property type="entry name" value="ARYLACETAMIDE DEACETYLASE"/>
    <property type="match status" value="1"/>
</dbReference>
<dbReference type="Proteomes" id="UP001161247">
    <property type="component" value="Chromosome 9"/>
</dbReference>
<keyword evidence="4" id="KW-1185">Reference proteome</keyword>
<dbReference type="SUPFAM" id="SSF53474">
    <property type="entry name" value="alpha/beta-Hydrolases"/>
    <property type="match status" value="1"/>
</dbReference>
<evidence type="ECO:0000259" key="2">
    <source>
        <dbReference type="Pfam" id="PF07859"/>
    </source>
</evidence>
<gene>
    <name evidence="3" type="ORF">OLC1_LOCUS24380</name>
</gene>
<dbReference type="InterPro" id="IPR029058">
    <property type="entry name" value="AB_hydrolase_fold"/>
</dbReference>
<dbReference type="Pfam" id="PF07859">
    <property type="entry name" value="Abhydrolase_3"/>
    <property type="match status" value="1"/>
</dbReference>
<comment type="similarity">
    <text evidence="1">Belongs to the 'GDXG' lipolytic enzyme family.</text>
</comment>
<reference evidence="3" key="1">
    <citation type="submission" date="2023-03" db="EMBL/GenBank/DDBJ databases">
        <authorList>
            <person name="Julca I."/>
        </authorList>
    </citation>
    <scope>NUCLEOTIDE SEQUENCE</scope>
</reference>
<evidence type="ECO:0000256" key="1">
    <source>
        <dbReference type="ARBA" id="ARBA00010515"/>
    </source>
</evidence>
<organism evidence="3 4">
    <name type="scientific">Oldenlandia corymbosa var. corymbosa</name>
    <dbReference type="NCBI Taxonomy" id="529605"/>
    <lineage>
        <taxon>Eukaryota</taxon>
        <taxon>Viridiplantae</taxon>
        <taxon>Streptophyta</taxon>
        <taxon>Embryophyta</taxon>
        <taxon>Tracheophyta</taxon>
        <taxon>Spermatophyta</taxon>
        <taxon>Magnoliopsida</taxon>
        <taxon>eudicotyledons</taxon>
        <taxon>Gunneridae</taxon>
        <taxon>Pentapetalae</taxon>
        <taxon>asterids</taxon>
        <taxon>lamiids</taxon>
        <taxon>Gentianales</taxon>
        <taxon>Rubiaceae</taxon>
        <taxon>Rubioideae</taxon>
        <taxon>Spermacoceae</taxon>
        <taxon>Hedyotis-Oldenlandia complex</taxon>
        <taxon>Oldenlandia</taxon>
    </lineage>
</organism>
<proteinExistence type="inferred from homology"/>
<accession>A0AAV1EFR8</accession>
<protein>
    <submittedName>
        <fullName evidence="3">OLC1v1020128C1</fullName>
    </submittedName>
</protein>